<dbReference type="SUPFAM" id="SSF52540">
    <property type="entry name" value="P-loop containing nucleoside triphosphate hydrolases"/>
    <property type="match status" value="1"/>
</dbReference>
<dbReference type="InterPro" id="IPR035897">
    <property type="entry name" value="Toll_tir_struct_dom_sf"/>
</dbReference>
<dbReference type="Gene3D" id="3.40.50.10140">
    <property type="entry name" value="Toll/interleukin-1 receptor homology (TIR) domain"/>
    <property type="match status" value="1"/>
</dbReference>
<dbReference type="InterPro" id="IPR000157">
    <property type="entry name" value="TIR_dom"/>
</dbReference>
<dbReference type="Pfam" id="PF00560">
    <property type="entry name" value="LRR_1"/>
    <property type="match status" value="1"/>
</dbReference>
<dbReference type="GO" id="GO:0006952">
    <property type="term" value="P:defense response"/>
    <property type="evidence" value="ECO:0007669"/>
    <property type="project" value="UniProtKB-KW"/>
</dbReference>
<dbReference type="AlphaFoldDB" id="A0AAE1TB08"/>
<protein>
    <recommendedName>
        <fullName evidence="5">TIR domain-containing protein</fullName>
    </recommendedName>
</protein>
<dbReference type="InterPro" id="IPR042197">
    <property type="entry name" value="Apaf_helical"/>
</dbReference>
<gene>
    <name evidence="6" type="ORF">QN277_016592</name>
</gene>
<comment type="caution">
    <text evidence="6">The sequence shown here is derived from an EMBL/GenBank/DDBJ whole genome shotgun (WGS) entry which is preliminary data.</text>
</comment>
<dbReference type="Pfam" id="PF01582">
    <property type="entry name" value="TIR"/>
    <property type="match status" value="1"/>
</dbReference>
<dbReference type="SUPFAM" id="SSF52200">
    <property type="entry name" value="Toll/Interleukin receptor TIR domain"/>
    <property type="match status" value="1"/>
</dbReference>
<dbReference type="GO" id="GO:0043531">
    <property type="term" value="F:ADP binding"/>
    <property type="evidence" value="ECO:0007669"/>
    <property type="project" value="InterPro"/>
</dbReference>
<dbReference type="EMBL" id="JAWXYG010000003">
    <property type="protein sequence ID" value="KAK4278793.1"/>
    <property type="molecule type" value="Genomic_DNA"/>
</dbReference>
<name>A0AAE1TB08_9FABA</name>
<dbReference type="PRINTS" id="PR00364">
    <property type="entry name" value="DISEASERSIST"/>
</dbReference>
<feature type="domain" description="TIR" evidence="5">
    <location>
        <begin position="22"/>
        <end position="187"/>
    </location>
</feature>
<dbReference type="SUPFAM" id="SSF52058">
    <property type="entry name" value="L domain-like"/>
    <property type="match status" value="1"/>
</dbReference>
<proteinExistence type="predicted"/>
<evidence type="ECO:0000256" key="4">
    <source>
        <dbReference type="ARBA" id="ARBA00023027"/>
    </source>
</evidence>
<evidence type="ECO:0000256" key="2">
    <source>
        <dbReference type="ARBA" id="ARBA00022737"/>
    </source>
</evidence>
<evidence type="ECO:0000259" key="5">
    <source>
        <dbReference type="PROSITE" id="PS50104"/>
    </source>
</evidence>
<dbReference type="Gene3D" id="3.40.50.300">
    <property type="entry name" value="P-loop containing nucleotide triphosphate hydrolases"/>
    <property type="match status" value="1"/>
</dbReference>
<keyword evidence="2" id="KW-0677">Repeat</keyword>
<dbReference type="SMART" id="SM00369">
    <property type="entry name" value="LRR_TYP"/>
    <property type="match status" value="3"/>
</dbReference>
<reference evidence="6" key="1">
    <citation type="submission" date="2023-10" db="EMBL/GenBank/DDBJ databases">
        <title>Chromosome-level genome of the transformable northern wattle, Acacia crassicarpa.</title>
        <authorList>
            <person name="Massaro I."/>
            <person name="Sinha N.R."/>
            <person name="Poethig S."/>
            <person name="Leichty A.R."/>
        </authorList>
    </citation>
    <scope>NUCLEOTIDE SEQUENCE</scope>
    <source>
        <strain evidence="6">Acra3RX</strain>
        <tissue evidence="6">Leaf</tissue>
    </source>
</reference>
<dbReference type="Gene3D" id="3.80.10.10">
    <property type="entry name" value="Ribonuclease Inhibitor"/>
    <property type="match status" value="2"/>
</dbReference>
<dbReference type="Gene3D" id="1.10.8.430">
    <property type="entry name" value="Helical domain of apoptotic protease-activating factors"/>
    <property type="match status" value="1"/>
</dbReference>
<dbReference type="Pfam" id="PF13855">
    <property type="entry name" value="LRR_8"/>
    <property type="match status" value="1"/>
</dbReference>
<organism evidence="6 7">
    <name type="scientific">Acacia crassicarpa</name>
    <name type="common">northern wattle</name>
    <dbReference type="NCBI Taxonomy" id="499986"/>
    <lineage>
        <taxon>Eukaryota</taxon>
        <taxon>Viridiplantae</taxon>
        <taxon>Streptophyta</taxon>
        <taxon>Embryophyta</taxon>
        <taxon>Tracheophyta</taxon>
        <taxon>Spermatophyta</taxon>
        <taxon>Magnoliopsida</taxon>
        <taxon>eudicotyledons</taxon>
        <taxon>Gunneridae</taxon>
        <taxon>Pentapetalae</taxon>
        <taxon>rosids</taxon>
        <taxon>fabids</taxon>
        <taxon>Fabales</taxon>
        <taxon>Fabaceae</taxon>
        <taxon>Caesalpinioideae</taxon>
        <taxon>mimosoid clade</taxon>
        <taxon>Acacieae</taxon>
        <taxon>Acacia</taxon>
    </lineage>
</organism>
<dbReference type="PROSITE" id="PS50104">
    <property type="entry name" value="TIR"/>
    <property type="match status" value="1"/>
</dbReference>
<evidence type="ECO:0000313" key="7">
    <source>
        <dbReference type="Proteomes" id="UP001293593"/>
    </source>
</evidence>
<keyword evidence="1" id="KW-0433">Leucine-rich repeat</keyword>
<dbReference type="GO" id="GO:0007165">
    <property type="term" value="P:signal transduction"/>
    <property type="evidence" value="ECO:0007669"/>
    <property type="project" value="InterPro"/>
</dbReference>
<dbReference type="Proteomes" id="UP001293593">
    <property type="component" value="Unassembled WGS sequence"/>
</dbReference>
<dbReference type="Pfam" id="PF00931">
    <property type="entry name" value="NB-ARC"/>
    <property type="match status" value="1"/>
</dbReference>
<dbReference type="InterPro" id="IPR002182">
    <property type="entry name" value="NB-ARC"/>
</dbReference>
<dbReference type="SMART" id="SM00255">
    <property type="entry name" value="TIR"/>
    <property type="match status" value="1"/>
</dbReference>
<dbReference type="InterPro" id="IPR001611">
    <property type="entry name" value="Leu-rich_rpt"/>
</dbReference>
<keyword evidence="7" id="KW-1185">Reference proteome</keyword>
<dbReference type="PANTHER" id="PTHR11017:SF559">
    <property type="entry name" value="DISEASE RESISTANCE PROTEIN CHL1"/>
    <property type="match status" value="1"/>
</dbReference>
<dbReference type="InterPro" id="IPR027417">
    <property type="entry name" value="P-loop_NTPase"/>
</dbReference>
<dbReference type="PANTHER" id="PTHR11017">
    <property type="entry name" value="LEUCINE-RICH REPEAT-CONTAINING PROTEIN"/>
    <property type="match status" value="1"/>
</dbReference>
<keyword evidence="3" id="KW-0611">Plant defense</keyword>
<dbReference type="Pfam" id="PF23282">
    <property type="entry name" value="WHD_ROQ1"/>
    <property type="match status" value="1"/>
</dbReference>
<dbReference type="InterPro" id="IPR044974">
    <property type="entry name" value="Disease_R_plants"/>
</dbReference>
<keyword evidence="4" id="KW-0520">NAD</keyword>
<dbReference type="InterPro" id="IPR036390">
    <property type="entry name" value="WH_DNA-bd_sf"/>
</dbReference>
<sequence length="907" mass="103221">MAYSVGGESPSTSNTFNSTRSWEYDVFLSFAGKDTRLNFTDHLYHAFIKGGIKCFKDDVDLPKGEDIEYLFQAIEESFCAVLVISQNYAKSIWCLEELQKILEFQNALGRKVFPIFHNVNPADVRDQRESVGKALAELEQKFKGDITKVKEWRKALSDIGSLSGWDARNKPEAELVKVIVGNISTYISATVPYCYVDNLVGIESRVCDVEKILESELDNKRVVVGIWGMGGVGKTTLARIVYQKISCNFQVHCFIANVRDTLQKEGLVSMQEKLLSGIVSNKISDRYQGEGMIRKYLKYKKVLLVLDDVDNKCQLDNLAENPNWFGEGSRILITTRDSSLLAFQEQRMYAMKTMNKNESRQLFLKKAFKDDCHDEDYLDLSNSFVEYTGGLPLALKVLGSYLHKRKRAEWREALDILKQFPDSNIAQVLKISYDGLNAEEKTIFLDIACFFNGWLRKEVTQILKSCHLHPTIGIKVLIEKALLVETKCCTLEMHDLIEKLGRDIVHQESPEVVGKRSRLWNFKDIKEVLENNKGYQTIQAIAIQDNYENQDGIKVHPEAFLKMSSIRLLLLKGMKIDSRLLLPRGFKLPGTLKVVHWPSFPFEALPLETALNELVHVKMHDSRIKQLWNLQPTKMKFIDLSYSKSIIETPDFLGVPHLEHLCLRSCIFLVKVHPSLGELKELVEVDLHGCLNLEILPWELKTNSLVKLDLGECGKVEALPKFDRGMEKLSYLDVSRTAITRLPESFESLTGLRHLSLSGCKICNLDKFSLKVMPLTKLYLSGCGLNDGSIPDGLGNLSSLIALDLSHNDFVNLPTSCFSSLSRLRFLSLGFCQKLESLPRLPPKLIRLNVSHCDSMEPSSDRQLCHLVALLDHEYRGQTEYVISNEEYEEYDDAPSMFKHIELELFP</sequence>
<dbReference type="InterPro" id="IPR058192">
    <property type="entry name" value="WHD_ROQ1-like"/>
</dbReference>
<dbReference type="InterPro" id="IPR032675">
    <property type="entry name" value="LRR_dom_sf"/>
</dbReference>
<dbReference type="FunFam" id="3.40.50.10140:FF:000007">
    <property type="entry name" value="Disease resistance protein (TIR-NBS-LRR class)"/>
    <property type="match status" value="1"/>
</dbReference>
<evidence type="ECO:0000313" key="6">
    <source>
        <dbReference type="EMBL" id="KAK4278793.1"/>
    </source>
</evidence>
<evidence type="ECO:0000256" key="1">
    <source>
        <dbReference type="ARBA" id="ARBA00022614"/>
    </source>
</evidence>
<evidence type="ECO:0000256" key="3">
    <source>
        <dbReference type="ARBA" id="ARBA00022821"/>
    </source>
</evidence>
<dbReference type="InterPro" id="IPR003591">
    <property type="entry name" value="Leu-rich_rpt_typical-subtyp"/>
</dbReference>
<dbReference type="SUPFAM" id="SSF46785">
    <property type="entry name" value="Winged helix' DNA-binding domain"/>
    <property type="match status" value="1"/>
</dbReference>
<accession>A0AAE1TB08</accession>